<dbReference type="Pfam" id="PF00501">
    <property type="entry name" value="AMP-binding"/>
    <property type="match status" value="1"/>
</dbReference>
<organism evidence="3 4">
    <name type="scientific">Treponema bryantii</name>
    <dbReference type="NCBI Taxonomy" id="163"/>
    <lineage>
        <taxon>Bacteria</taxon>
        <taxon>Pseudomonadati</taxon>
        <taxon>Spirochaetota</taxon>
        <taxon>Spirochaetia</taxon>
        <taxon>Spirochaetales</taxon>
        <taxon>Treponemataceae</taxon>
        <taxon>Treponema</taxon>
    </lineage>
</organism>
<keyword evidence="1" id="KW-1133">Transmembrane helix</keyword>
<evidence type="ECO:0000313" key="4">
    <source>
        <dbReference type="Proteomes" id="UP000182360"/>
    </source>
</evidence>
<dbReference type="OrthoDB" id="311554at2"/>
<dbReference type="SUPFAM" id="SSF56801">
    <property type="entry name" value="Acetyl-CoA synthetase-like"/>
    <property type="match status" value="1"/>
</dbReference>
<dbReference type="Proteomes" id="UP000182360">
    <property type="component" value="Unassembled WGS sequence"/>
</dbReference>
<feature type="transmembrane region" description="Helical" evidence="1">
    <location>
        <begin position="302"/>
        <end position="320"/>
    </location>
</feature>
<gene>
    <name evidence="3" type="ORF">SAMN04487977_10591</name>
</gene>
<dbReference type="PROSITE" id="PS00455">
    <property type="entry name" value="AMP_BINDING"/>
    <property type="match status" value="1"/>
</dbReference>
<reference evidence="3 4" key="1">
    <citation type="submission" date="2016-10" db="EMBL/GenBank/DDBJ databases">
        <authorList>
            <person name="de Groot N.N."/>
        </authorList>
    </citation>
    <scope>NUCLEOTIDE SEQUENCE [LARGE SCALE GENOMIC DNA]</scope>
    <source>
        <strain evidence="3 4">B25</strain>
    </source>
</reference>
<evidence type="ECO:0000259" key="2">
    <source>
        <dbReference type="Pfam" id="PF00501"/>
    </source>
</evidence>
<evidence type="ECO:0000313" key="3">
    <source>
        <dbReference type="EMBL" id="SEQ52102.1"/>
    </source>
</evidence>
<dbReference type="PANTHER" id="PTHR43813:SF1">
    <property type="entry name" value="ACYL-ACTIVATING ENZYME 16, CHLOROPLASTIC-RELATED"/>
    <property type="match status" value="1"/>
</dbReference>
<dbReference type="Gene3D" id="3.40.50.12780">
    <property type="entry name" value="N-terminal domain of ligase-like"/>
    <property type="match status" value="2"/>
</dbReference>
<dbReference type="RefSeq" id="WP_074643796.1">
    <property type="nucleotide sequence ID" value="NZ_FOFU01000005.1"/>
</dbReference>
<dbReference type="Pfam" id="PF23562">
    <property type="entry name" value="AMP-binding_C_3"/>
    <property type="match status" value="1"/>
</dbReference>
<proteinExistence type="predicted"/>
<feature type="transmembrane region" description="Helical" evidence="1">
    <location>
        <begin position="340"/>
        <end position="365"/>
    </location>
</feature>
<dbReference type="InterPro" id="IPR020845">
    <property type="entry name" value="AMP-binding_CS"/>
</dbReference>
<accession>A0A1H9GPS2</accession>
<dbReference type="STRING" id="163.SAMN04487775_11010"/>
<sequence>MIFDENYTVPKMIKNSAEQFSEVNAQMKRIKNGQFEPVLYREVYQLGLDFGAALLSLGIQRGDPIGLISDNRAEWLYVDLGIMNIGAVDVPRGCDATPIDLEKILSITEAKYCVVENNSQVTKLLSLKDKLPALKTIISIESDVKADNQETAKAAGVTILLYEDLMKIGQKWRIENKGKVEEELEKGKGDELATIIFTSGTTGTPKGVMLTHHNFLAQLDEIPERIFLNPGDRALSVLPVWHVFEREVEYVILIQGACLCYSKPVGSILLADFKTLNPHLLPAVPRVFEAVYDGITKKMRKTGGIVLAMFNFFVRVAKIQKAMSRRMFNKNACYTRYYPVFWWIVCLIPWTLLWPLYGLGNLLVFRKIKSMLGTNFRAGVAGGGAFPKFIDEFFWAIGVQIVEGYGLTETAPIVAVRPMADPIFRTIGSPIRGVEARIVDPQDGFVLGRCKEGVLQIKGPTVMKGYYKRPDLTAKVINEDGWLDTGDLAIMTIHNELCIKGRIKDTIVLRGGENLEPLPIETKLSESRYIKQAVVVGQDQRYLAALILVDEDEIKNYAAYNGLQYDTYENLLESEAIQKLYETEIANLISAKNGFKMFERISKFSLITKPFEVGVELSAKQEIMRFRINDLYKDKIAAMFKED</sequence>
<name>A0A1H9GPS2_9SPIR</name>
<keyword evidence="1" id="KW-0812">Transmembrane</keyword>
<dbReference type="EMBL" id="FOFU01000005">
    <property type="protein sequence ID" value="SEQ52102.1"/>
    <property type="molecule type" value="Genomic_DNA"/>
</dbReference>
<dbReference type="PANTHER" id="PTHR43813">
    <property type="entry name" value="ACYL-ACTIVATING ENZYME 16, CHLOROPLASTIC-RELATED"/>
    <property type="match status" value="1"/>
</dbReference>
<keyword evidence="1" id="KW-0472">Membrane</keyword>
<dbReference type="InterPro" id="IPR042099">
    <property type="entry name" value="ANL_N_sf"/>
</dbReference>
<dbReference type="AlphaFoldDB" id="A0A1H9GPS2"/>
<protein>
    <submittedName>
        <fullName evidence="3">Long-chain acyl-CoA synthetase</fullName>
    </submittedName>
</protein>
<dbReference type="InterPro" id="IPR052987">
    <property type="entry name" value="Chloroplast_AMP-bd_Enzymes"/>
</dbReference>
<keyword evidence="4" id="KW-1185">Reference proteome</keyword>
<dbReference type="InterPro" id="IPR000873">
    <property type="entry name" value="AMP-dep_synth/lig_dom"/>
</dbReference>
<evidence type="ECO:0000256" key="1">
    <source>
        <dbReference type="SAM" id="Phobius"/>
    </source>
</evidence>
<feature type="domain" description="AMP-dependent synthetase/ligase" evidence="2">
    <location>
        <begin position="39"/>
        <end position="467"/>
    </location>
</feature>
<dbReference type="eggNOG" id="COG1022">
    <property type="taxonomic scope" value="Bacteria"/>
</dbReference>